<dbReference type="GO" id="GO:0000124">
    <property type="term" value="C:SAGA complex"/>
    <property type="evidence" value="ECO:0007669"/>
    <property type="project" value="InterPro"/>
</dbReference>
<dbReference type="PANTHER" id="PTHR13526:SF8">
    <property type="entry name" value="TRANSCRIPTION FACTOR SPT20 HOMOLOG"/>
    <property type="match status" value="1"/>
</dbReference>
<dbReference type="AlphaFoldDB" id="A0A072TV87"/>
<reference evidence="3 5" key="2">
    <citation type="journal article" date="2014" name="BMC Genomics">
        <title>An improved genome release (version Mt4.0) for the model legume Medicago truncatula.</title>
        <authorList>
            <person name="Tang H."/>
            <person name="Krishnakumar V."/>
            <person name="Bidwell S."/>
            <person name="Rosen B."/>
            <person name="Chan A."/>
            <person name="Zhou S."/>
            <person name="Gentzbittel L."/>
            <person name="Childs K.L."/>
            <person name="Yandell M."/>
            <person name="Gundlach H."/>
            <person name="Mayer K.F."/>
            <person name="Schwartz D.C."/>
            <person name="Town C.D."/>
        </authorList>
    </citation>
    <scope>GENOME REANNOTATION</scope>
    <source>
        <strain evidence="3">A17</strain>
        <strain evidence="4 5">cv. Jemalong A17</strain>
    </source>
</reference>
<feature type="region of interest" description="Disordered" evidence="1">
    <location>
        <begin position="14"/>
        <end position="37"/>
    </location>
</feature>
<proteinExistence type="predicted"/>
<dbReference type="PANTHER" id="PTHR13526">
    <property type="entry name" value="TRANSCRIPTION FACTOR SPT20 HOMOLOG"/>
    <property type="match status" value="1"/>
</dbReference>
<sequence length="111" mass="12634">MVVSFKVSKIGIRFNPKPKTNPMPPPLQPSQDDQTQVRDYRRYSTVSKVCLKMSLENIVKDIIPSLSDKSWTYGDIMEVESKIVKALHPNLHLNSTPKLNRLCQNPLATKV</sequence>
<feature type="compositionally biased region" description="Pro residues" evidence="1">
    <location>
        <begin position="19"/>
        <end position="28"/>
    </location>
</feature>
<evidence type="ECO:0000313" key="3">
    <source>
        <dbReference type="EMBL" id="KEH21409.1"/>
    </source>
</evidence>
<dbReference type="InterPro" id="IPR021950">
    <property type="entry name" value="Spt20"/>
</dbReference>
<dbReference type="EMBL" id="CM001224">
    <property type="protein sequence ID" value="KEH21409.1"/>
    <property type="molecule type" value="Genomic_DNA"/>
</dbReference>
<reference evidence="3 5" key="1">
    <citation type="journal article" date="2011" name="Nature">
        <title>The Medicago genome provides insight into the evolution of rhizobial symbioses.</title>
        <authorList>
            <person name="Young N.D."/>
            <person name="Debelle F."/>
            <person name="Oldroyd G.E."/>
            <person name="Geurts R."/>
            <person name="Cannon S.B."/>
            <person name="Udvardi M.K."/>
            <person name="Benedito V.A."/>
            <person name="Mayer K.F."/>
            <person name="Gouzy J."/>
            <person name="Schoof H."/>
            <person name="Van de Peer Y."/>
            <person name="Proost S."/>
            <person name="Cook D.R."/>
            <person name="Meyers B.C."/>
            <person name="Spannagl M."/>
            <person name="Cheung F."/>
            <person name="De Mita S."/>
            <person name="Krishnakumar V."/>
            <person name="Gundlach H."/>
            <person name="Zhou S."/>
            <person name="Mudge J."/>
            <person name="Bharti A.K."/>
            <person name="Murray J.D."/>
            <person name="Naoumkina M.A."/>
            <person name="Rosen B."/>
            <person name="Silverstein K.A."/>
            <person name="Tang H."/>
            <person name="Rombauts S."/>
            <person name="Zhao P.X."/>
            <person name="Zhou P."/>
            <person name="Barbe V."/>
            <person name="Bardou P."/>
            <person name="Bechner M."/>
            <person name="Bellec A."/>
            <person name="Berger A."/>
            <person name="Berges H."/>
            <person name="Bidwell S."/>
            <person name="Bisseling T."/>
            <person name="Choisne N."/>
            <person name="Couloux A."/>
            <person name="Denny R."/>
            <person name="Deshpande S."/>
            <person name="Dai X."/>
            <person name="Doyle J.J."/>
            <person name="Dudez A.M."/>
            <person name="Farmer A.D."/>
            <person name="Fouteau S."/>
            <person name="Franken C."/>
            <person name="Gibelin C."/>
            <person name="Gish J."/>
            <person name="Goldstein S."/>
            <person name="Gonzalez A.J."/>
            <person name="Green P.J."/>
            <person name="Hallab A."/>
            <person name="Hartog M."/>
            <person name="Hua A."/>
            <person name="Humphray S.J."/>
            <person name="Jeong D.H."/>
            <person name="Jing Y."/>
            <person name="Jocker A."/>
            <person name="Kenton S.M."/>
            <person name="Kim D.J."/>
            <person name="Klee K."/>
            <person name="Lai H."/>
            <person name="Lang C."/>
            <person name="Lin S."/>
            <person name="Macmil S.L."/>
            <person name="Magdelenat G."/>
            <person name="Matthews L."/>
            <person name="McCorrison J."/>
            <person name="Monaghan E.L."/>
            <person name="Mun J.H."/>
            <person name="Najar F.Z."/>
            <person name="Nicholson C."/>
            <person name="Noirot C."/>
            <person name="O'Bleness M."/>
            <person name="Paule C.R."/>
            <person name="Poulain J."/>
            <person name="Prion F."/>
            <person name="Qin B."/>
            <person name="Qu C."/>
            <person name="Retzel E.F."/>
            <person name="Riddle C."/>
            <person name="Sallet E."/>
            <person name="Samain S."/>
            <person name="Samson N."/>
            <person name="Sanders I."/>
            <person name="Saurat O."/>
            <person name="Scarpelli C."/>
            <person name="Schiex T."/>
            <person name="Segurens B."/>
            <person name="Severin A.J."/>
            <person name="Sherrier D.J."/>
            <person name="Shi R."/>
            <person name="Sims S."/>
            <person name="Singer S.R."/>
            <person name="Sinharoy S."/>
            <person name="Sterck L."/>
            <person name="Viollet A."/>
            <person name="Wang B.B."/>
            <person name="Wang K."/>
            <person name="Wang M."/>
            <person name="Wang X."/>
            <person name="Warfsmann J."/>
            <person name="Weissenbach J."/>
            <person name="White D.D."/>
            <person name="White J.D."/>
            <person name="Wiley G.B."/>
            <person name="Wincker P."/>
            <person name="Xing Y."/>
            <person name="Yang L."/>
            <person name="Yao Z."/>
            <person name="Ying F."/>
            <person name="Zhai J."/>
            <person name="Zhou L."/>
            <person name="Zuber A."/>
            <person name="Denarie J."/>
            <person name="Dixon R.A."/>
            <person name="May G.D."/>
            <person name="Schwartz D.C."/>
            <person name="Rogers J."/>
            <person name="Quetier F."/>
            <person name="Town C.D."/>
            <person name="Roe B.A."/>
        </authorList>
    </citation>
    <scope>NUCLEOTIDE SEQUENCE [LARGE SCALE GENOMIC DNA]</scope>
    <source>
        <strain evidence="3">A17</strain>
        <strain evidence="4 5">cv. Jemalong A17</strain>
    </source>
</reference>
<protein>
    <recommendedName>
        <fullName evidence="2">Spt20-like SEP domain-containing protein</fullName>
    </recommendedName>
</protein>
<dbReference type="STRING" id="3880.A0A072TV87"/>
<evidence type="ECO:0000256" key="1">
    <source>
        <dbReference type="SAM" id="MobiDB-lite"/>
    </source>
</evidence>
<reference evidence="4" key="3">
    <citation type="submission" date="2015-04" db="UniProtKB">
        <authorList>
            <consortium name="EnsemblPlants"/>
        </authorList>
    </citation>
    <scope>IDENTIFICATION</scope>
    <source>
        <strain evidence="4">cv. Jemalong A17</strain>
    </source>
</reference>
<accession>A0A072TV87</accession>
<dbReference type="Pfam" id="PF12090">
    <property type="entry name" value="Spt20_SEP"/>
    <property type="match status" value="1"/>
</dbReference>
<feature type="domain" description="Spt20-like SEP" evidence="2">
    <location>
        <begin position="28"/>
        <end position="102"/>
    </location>
</feature>
<keyword evidence="5" id="KW-1185">Reference proteome</keyword>
<dbReference type="InterPro" id="IPR046468">
    <property type="entry name" value="Spt20-like_SEP"/>
</dbReference>
<evidence type="ECO:0000313" key="5">
    <source>
        <dbReference type="Proteomes" id="UP000002051"/>
    </source>
</evidence>
<organism evidence="3 5">
    <name type="scientific">Medicago truncatula</name>
    <name type="common">Barrel medic</name>
    <name type="synonym">Medicago tribuloides</name>
    <dbReference type="NCBI Taxonomy" id="3880"/>
    <lineage>
        <taxon>Eukaryota</taxon>
        <taxon>Viridiplantae</taxon>
        <taxon>Streptophyta</taxon>
        <taxon>Embryophyta</taxon>
        <taxon>Tracheophyta</taxon>
        <taxon>Spermatophyta</taxon>
        <taxon>Magnoliopsida</taxon>
        <taxon>eudicotyledons</taxon>
        <taxon>Gunneridae</taxon>
        <taxon>Pentapetalae</taxon>
        <taxon>rosids</taxon>
        <taxon>fabids</taxon>
        <taxon>Fabales</taxon>
        <taxon>Fabaceae</taxon>
        <taxon>Papilionoideae</taxon>
        <taxon>50 kb inversion clade</taxon>
        <taxon>NPAAA clade</taxon>
        <taxon>Hologalegina</taxon>
        <taxon>IRL clade</taxon>
        <taxon>Trifolieae</taxon>
        <taxon>Medicago</taxon>
    </lineage>
</organism>
<gene>
    <name evidence="3" type="ordered locus">MTR_8g106415</name>
</gene>
<dbReference type="EnsemblPlants" id="KEH21409">
    <property type="protein sequence ID" value="KEH21409"/>
    <property type="gene ID" value="MTR_8g106415"/>
</dbReference>
<evidence type="ECO:0000259" key="2">
    <source>
        <dbReference type="Pfam" id="PF12090"/>
    </source>
</evidence>
<dbReference type="HOGENOM" id="CLU_2162207_0_0_1"/>
<dbReference type="GO" id="GO:0003712">
    <property type="term" value="F:transcription coregulator activity"/>
    <property type="evidence" value="ECO:0007669"/>
    <property type="project" value="InterPro"/>
</dbReference>
<dbReference type="Proteomes" id="UP000002051">
    <property type="component" value="Chromosome 8"/>
</dbReference>
<evidence type="ECO:0000313" key="4">
    <source>
        <dbReference type="EnsemblPlants" id="KEH21409"/>
    </source>
</evidence>
<name>A0A072TV87_MEDTR</name>